<evidence type="ECO:0000313" key="2">
    <source>
        <dbReference type="Proteomes" id="UP001526143"/>
    </source>
</evidence>
<accession>A0ABT3ASI5</accession>
<dbReference type="Proteomes" id="UP001526143">
    <property type="component" value="Unassembled WGS sequence"/>
</dbReference>
<sequence length="69" mass="8034">MLSKTTNTLRMRLVYFYGIRFNSGERYVYPYWLIGRDALQLSGIRDRPFCSSKAVALLDSLLKITLDLI</sequence>
<evidence type="ECO:0000313" key="1">
    <source>
        <dbReference type="EMBL" id="MCV3212081.1"/>
    </source>
</evidence>
<gene>
    <name evidence="1" type="ORF">OGM63_00830</name>
</gene>
<name>A0ABT3ASI5_9CYAN</name>
<dbReference type="RefSeq" id="WP_263743599.1">
    <property type="nucleotide sequence ID" value="NZ_JAOWRF010000006.1"/>
</dbReference>
<dbReference type="EMBL" id="JAOWRF010000006">
    <property type="protein sequence ID" value="MCV3212081.1"/>
    <property type="molecule type" value="Genomic_DNA"/>
</dbReference>
<proteinExistence type="predicted"/>
<comment type="caution">
    <text evidence="1">The sequence shown here is derived from an EMBL/GenBank/DDBJ whole genome shotgun (WGS) entry which is preliminary data.</text>
</comment>
<organism evidence="1 2">
    <name type="scientific">Plectonema radiosum NIES-515</name>
    <dbReference type="NCBI Taxonomy" id="2986073"/>
    <lineage>
        <taxon>Bacteria</taxon>
        <taxon>Bacillati</taxon>
        <taxon>Cyanobacteriota</taxon>
        <taxon>Cyanophyceae</taxon>
        <taxon>Oscillatoriophycideae</taxon>
        <taxon>Oscillatoriales</taxon>
        <taxon>Microcoleaceae</taxon>
        <taxon>Plectonema</taxon>
    </lineage>
</organism>
<keyword evidence="2" id="KW-1185">Reference proteome</keyword>
<reference evidence="1 2" key="1">
    <citation type="submission" date="2022-10" db="EMBL/GenBank/DDBJ databases">
        <title>Identification of biosynthetic pathway for the production of the potent trypsin inhibitor radiosumin.</title>
        <authorList>
            <person name="Fewer D.P."/>
            <person name="Delbaje E."/>
            <person name="Ouyang X."/>
            <person name="Agostino P.D."/>
            <person name="Wahlsten M."/>
            <person name="Jokela J."/>
            <person name="Permi P."/>
            <person name="Haapaniemi E."/>
            <person name="Koistinen H."/>
        </authorList>
    </citation>
    <scope>NUCLEOTIDE SEQUENCE [LARGE SCALE GENOMIC DNA]</scope>
    <source>
        <strain evidence="1 2">NIES-515</strain>
    </source>
</reference>
<protein>
    <submittedName>
        <fullName evidence="1">Uncharacterized protein</fullName>
    </submittedName>
</protein>